<dbReference type="InterPro" id="IPR021530">
    <property type="entry name" value="AllH-like"/>
</dbReference>
<comment type="caution">
    <text evidence="1">The sequence shown here is derived from an EMBL/GenBank/DDBJ whole genome shotgun (WGS) entry which is preliminary data.</text>
</comment>
<sequence length="287" mass="29099">MLGAASPLTWDLLAGREREATVLAAFPTAVYLRAGDHHEVLPVVSSDALMLPTALRLPLPADDLVWGLAAGDTVTLGRGMLRLPGWGIRVVRQWRPAQVRPLTHRVPGHLLLAAAGVMAPGGLDADLADRAGFTLRAALRGDAATATSLVDGLVGSGRGLTPSGDDALCAVLLVLHGVGSLTGLRVASAATSARRHATTSLSASLLDAAAGGYAVPQVAALVTAALRGDETATATALEDVLAIGHSSGRDLAAGLAGCLRVLALLPHAVPRPAAPEHAPEPAGRDLP</sequence>
<dbReference type="Proteomes" id="UP000319514">
    <property type="component" value="Unassembled WGS sequence"/>
</dbReference>
<dbReference type="AlphaFoldDB" id="A0A542Z7B9"/>
<evidence type="ECO:0000313" key="1">
    <source>
        <dbReference type="EMBL" id="TQL56219.1"/>
    </source>
</evidence>
<name>A0A542Z7B9_9MICO</name>
<dbReference type="EMBL" id="VFOQ01000004">
    <property type="protein sequence ID" value="TQL56219.1"/>
    <property type="molecule type" value="Genomic_DNA"/>
</dbReference>
<accession>A0A542Z7B9</accession>
<evidence type="ECO:0000313" key="2">
    <source>
        <dbReference type="Proteomes" id="UP000319514"/>
    </source>
</evidence>
<reference evidence="1 2" key="1">
    <citation type="submission" date="2019-06" db="EMBL/GenBank/DDBJ databases">
        <title>Sequencing the genomes of 1000 actinobacteria strains.</title>
        <authorList>
            <person name="Klenk H.-P."/>
        </authorList>
    </citation>
    <scope>NUCLEOTIDE SEQUENCE [LARGE SCALE GENOMIC DNA]</scope>
    <source>
        <strain evidence="1 2">DSM 18082</strain>
    </source>
</reference>
<organism evidence="1 2">
    <name type="scientific">Oryzihumus leptocrescens</name>
    <dbReference type="NCBI Taxonomy" id="297536"/>
    <lineage>
        <taxon>Bacteria</taxon>
        <taxon>Bacillati</taxon>
        <taxon>Actinomycetota</taxon>
        <taxon>Actinomycetes</taxon>
        <taxon>Micrococcales</taxon>
        <taxon>Intrasporangiaceae</taxon>
        <taxon>Oryzihumus</taxon>
    </lineage>
</organism>
<dbReference type="Pfam" id="PF11392">
    <property type="entry name" value="AllH"/>
    <property type="match status" value="1"/>
</dbReference>
<keyword evidence="2" id="KW-1185">Reference proteome</keyword>
<gene>
    <name evidence="1" type="ORF">FB474_4146</name>
</gene>
<protein>
    <submittedName>
        <fullName evidence="1">Uncharacterized protein DUF2877</fullName>
    </submittedName>
</protein>
<proteinExistence type="predicted"/>